<organism evidence="1 2">
    <name type="scientific">Bacteroides clarus</name>
    <dbReference type="NCBI Taxonomy" id="626929"/>
    <lineage>
        <taxon>Bacteria</taxon>
        <taxon>Pseudomonadati</taxon>
        <taxon>Bacteroidota</taxon>
        <taxon>Bacteroidia</taxon>
        <taxon>Bacteroidales</taxon>
        <taxon>Bacteroidaceae</taxon>
        <taxon>Bacteroides</taxon>
    </lineage>
</organism>
<evidence type="ECO:0000313" key="2">
    <source>
        <dbReference type="Proteomes" id="UP000195386"/>
    </source>
</evidence>
<proteinExistence type="predicted"/>
<name>A0A1Y3Z4C9_9BACE</name>
<reference evidence="2" key="1">
    <citation type="submission" date="2017-04" db="EMBL/GenBank/DDBJ databases">
        <title>Function of individual gut microbiota members based on whole genome sequencing of pure cultures obtained from chicken caecum.</title>
        <authorList>
            <person name="Medvecky M."/>
            <person name="Cejkova D."/>
            <person name="Polansky O."/>
            <person name="Karasova D."/>
            <person name="Kubasova T."/>
            <person name="Cizek A."/>
            <person name="Rychlik I."/>
        </authorList>
    </citation>
    <scope>NUCLEOTIDE SEQUENCE [LARGE SCALE GENOMIC DNA]</scope>
    <source>
        <strain evidence="2">An43</strain>
    </source>
</reference>
<dbReference type="Proteomes" id="UP000195386">
    <property type="component" value="Unassembled WGS sequence"/>
</dbReference>
<accession>A0A1Y3Z4C9</accession>
<sequence>MLGLAGLAFAACSNDDEIGKNLPDDNIPKTLVVSIAGISNNVATKANAPQWSKDETNKGVDNITKLALFFTDGAGVVKYGYQVSSTDTDDKATVWTALKDATKGVKFVALQGVDAVHVVANVAITDTDIEEMIENETNVSTLNATFKAQSVIDAKTGVFYAGSDLNIMEGISTTDTTTPTVDLVGTEDKPATAATITYTAEVKLYPVLSRIQINKITMKTAGSVNFPAAAVGTITANAYKLAWSGFKPTLHGIYLNNFADNVNYFSASVASADMRKNTTALNTITAGKWLFDTTDYADDTSATGGGRGAYVSYTTGGTPAYGELLEYPAASTENNQDLVIDDAATTQVKECIAFNILIPYNFAAGTPVEVANPSIHFQFSAPVAKSDDAPNGYEVTYSKNGANPALTDEDKNNISHCTEYISYTMPGNGVNGFLYANISKLVTANGGTTEIDLAPGKIYNMEVVIDPANMIVDIVPPTSYNVVVKIMVEDFEEVNIFPGLDKN</sequence>
<evidence type="ECO:0008006" key="3">
    <source>
        <dbReference type="Google" id="ProtNLM"/>
    </source>
</evidence>
<evidence type="ECO:0000313" key="1">
    <source>
        <dbReference type="EMBL" id="OUO02568.1"/>
    </source>
</evidence>
<gene>
    <name evidence="1" type="ORF">B5F97_03385</name>
</gene>
<comment type="caution">
    <text evidence="1">The sequence shown here is derived from an EMBL/GenBank/DDBJ whole genome shotgun (WGS) entry which is preliminary data.</text>
</comment>
<protein>
    <recommendedName>
        <fullName evidence="3">Fimbrial subunit protein C-terminal domain-containing protein</fullName>
    </recommendedName>
</protein>
<dbReference type="EMBL" id="NFII01000002">
    <property type="protein sequence ID" value="OUO02568.1"/>
    <property type="molecule type" value="Genomic_DNA"/>
</dbReference>
<dbReference type="AlphaFoldDB" id="A0A1Y3Z4C9"/>